<sequence length="133" mass="15839">MFPSLESQWRSITAGELQLLEEFEKEIGLQKIETEALIYVAGYVAHRFRSSIMEEEFSKYHGPNTDSRIFDKLTNRVITRVDNNIFPHKIIHCLVRTRIYIRLRNINLKIKEQNTLRGRKYTKKMKNITNKII</sequence>
<proteinExistence type="predicted"/>
<accession>A0A195CPY9</accession>
<evidence type="ECO:0000313" key="2">
    <source>
        <dbReference type="Proteomes" id="UP000078542"/>
    </source>
</evidence>
<dbReference type="Proteomes" id="UP000078542">
    <property type="component" value="Unassembled WGS sequence"/>
</dbReference>
<evidence type="ECO:0000313" key="1">
    <source>
        <dbReference type="EMBL" id="KYN02776.1"/>
    </source>
</evidence>
<organism evidence="1 2">
    <name type="scientific">Cyphomyrmex costatus</name>
    <dbReference type="NCBI Taxonomy" id="456900"/>
    <lineage>
        <taxon>Eukaryota</taxon>
        <taxon>Metazoa</taxon>
        <taxon>Ecdysozoa</taxon>
        <taxon>Arthropoda</taxon>
        <taxon>Hexapoda</taxon>
        <taxon>Insecta</taxon>
        <taxon>Pterygota</taxon>
        <taxon>Neoptera</taxon>
        <taxon>Endopterygota</taxon>
        <taxon>Hymenoptera</taxon>
        <taxon>Apocrita</taxon>
        <taxon>Aculeata</taxon>
        <taxon>Formicoidea</taxon>
        <taxon>Formicidae</taxon>
        <taxon>Myrmicinae</taxon>
        <taxon>Cyphomyrmex</taxon>
    </lineage>
</organism>
<gene>
    <name evidence="1" type="ORF">ALC62_06353</name>
</gene>
<keyword evidence="2" id="KW-1185">Reference proteome</keyword>
<dbReference type="AlphaFoldDB" id="A0A195CPY9"/>
<dbReference type="STRING" id="456900.A0A195CPY9"/>
<dbReference type="EMBL" id="KQ977440">
    <property type="protein sequence ID" value="KYN02776.1"/>
    <property type="molecule type" value="Genomic_DNA"/>
</dbReference>
<name>A0A195CPY9_9HYME</name>
<reference evidence="1 2" key="1">
    <citation type="submission" date="2016-03" db="EMBL/GenBank/DDBJ databases">
        <title>Cyphomyrmex costatus WGS genome.</title>
        <authorList>
            <person name="Nygaard S."/>
            <person name="Hu H."/>
            <person name="Boomsma J."/>
            <person name="Zhang G."/>
        </authorList>
    </citation>
    <scope>NUCLEOTIDE SEQUENCE [LARGE SCALE GENOMIC DNA]</scope>
    <source>
        <strain evidence="1">MS0001</strain>
        <tissue evidence="1">Whole body</tissue>
    </source>
</reference>
<protein>
    <submittedName>
        <fullName evidence="1">Uncharacterized protein</fullName>
    </submittedName>
</protein>